<protein>
    <recommendedName>
        <fullName evidence="1">DUF559 domain-containing protein</fullName>
    </recommendedName>
</protein>
<accession>A0ABM7GUI9</accession>
<reference evidence="2 3" key="1">
    <citation type="submission" date="2019-06" db="EMBL/GenBank/DDBJ databases">
        <title>Complete genome sequence of Cutibacterium acnes subsp. acnes NBRC 107605.</title>
        <authorList>
            <person name="Miura T."/>
            <person name="Furukawa M."/>
            <person name="Shimamura M."/>
            <person name="Ohyama Y."/>
            <person name="Yamazoe A."/>
            <person name="Kawasaki H."/>
        </authorList>
    </citation>
    <scope>NUCLEOTIDE SEQUENCE [LARGE SCALE GENOMIC DNA]</scope>
    <source>
        <strain evidence="2 3">NBRC 107605</strain>
    </source>
</reference>
<gene>
    <name evidence="2" type="ORF">CacPP4_01120</name>
</gene>
<name>A0ABM7GUI9_CUTAC</name>
<organism evidence="2 3">
    <name type="scientific">Cutibacterium acnes subsp. acnes</name>
    <dbReference type="NCBI Taxonomy" id="1734925"/>
    <lineage>
        <taxon>Bacteria</taxon>
        <taxon>Bacillati</taxon>
        <taxon>Actinomycetota</taxon>
        <taxon>Actinomycetes</taxon>
        <taxon>Propionibacteriales</taxon>
        <taxon>Propionibacteriaceae</taxon>
        <taxon>Cutibacterium</taxon>
    </lineage>
</organism>
<feature type="domain" description="DUF559" evidence="1">
    <location>
        <begin position="203"/>
        <end position="300"/>
    </location>
</feature>
<sequence>MSITVDMRENFELELRSNGGVARIVRDSPLRGQADRSVARGDTVRILPGVVAATGAARHVTTMIQALKLWHRDATLVGMAALVLLGLKNPVTQRCWDYTGIQAIEAFSPTRRLRRPRIWVHRWHVPHYFTIEEEGIRVAIPEVSVIILAIQGQWDWVCQALRQRLVTPASCRAARKALTGRYSKAEVDRALADIDLNPWSIPELELARILRATGITGHKPNHQVWVGEGNYRYVLDQAFQAEMLGVEMEGRSVHGTPEGYEAMMVRSAHLEQAGWRILHATPTMLRRDPKFVLDWIINHLHKRHRPKTTLTNQVLRQIMNGAVPA</sequence>
<keyword evidence="3" id="KW-1185">Reference proteome</keyword>
<dbReference type="Pfam" id="PF04480">
    <property type="entry name" value="DUF559"/>
    <property type="match status" value="1"/>
</dbReference>
<proteinExistence type="predicted"/>
<evidence type="ECO:0000313" key="3">
    <source>
        <dbReference type="Proteomes" id="UP000318594"/>
    </source>
</evidence>
<evidence type="ECO:0000259" key="1">
    <source>
        <dbReference type="Pfam" id="PF04480"/>
    </source>
</evidence>
<dbReference type="SUPFAM" id="SSF52980">
    <property type="entry name" value="Restriction endonuclease-like"/>
    <property type="match status" value="1"/>
</dbReference>
<dbReference type="EMBL" id="AP019723">
    <property type="protein sequence ID" value="BBK83497.1"/>
    <property type="molecule type" value="Genomic_DNA"/>
</dbReference>
<evidence type="ECO:0000313" key="2">
    <source>
        <dbReference type="EMBL" id="BBK83497.1"/>
    </source>
</evidence>
<dbReference type="Gene3D" id="3.40.960.10">
    <property type="entry name" value="VSR Endonuclease"/>
    <property type="match status" value="1"/>
</dbReference>
<dbReference type="Proteomes" id="UP000318594">
    <property type="component" value="Chromosome"/>
</dbReference>
<dbReference type="InterPro" id="IPR007569">
    <property type="entry name" value="DUF559"/>
</dbReference>
<dbReference type="InterPro" id="IPR011335">
    <property type="entry name" value="Restrct_endonuc-II-like"/>
</dbReference>